<accession>A0ABS6FSQ1</accession>
<proteinExistence type="predicted"/>
<dbReference type="RefSeq" id="WP_216479804.1">
    <property type="nucleotide sequence ID" value="NZ_JAHLQJ010000013.1"/>
</dbReference>
<sequence length="750" mass="82037">MQKMYPAVVNSPKTELVGAITDSNTEIEVADVSVLLQPEGLAVIGNGEGAETIQYTEVDGNILKGCIRGFQGTAKPWGAGTRLARNFTAYDHDTFKANIEQHDASIVALEDRLNTADTDDVVLQPGLQVINAAKDTRFKLGQITGKTEINYEGRIGLIGVENPYVINTAGNLLPPFYEWGNLTETVLIEPYEAVMSPTVANRVMSFKVPIAPGEVYTLSAEHNGNIALSIFDHNDGEISSSGYQQTSSVTVQADANVAYLRVYFSNLAATTGTFSFKNPILIIGTEPQPFMPQHKSMLAFDTELHANPSDGTEPDILFEQNGEYKKLAKWKKVVLDGSHGWLYSGASYPGYKRVSAFFYGAANTSQTLMKYNGTTVPRFVTPWGDAEEFNLASNGEFLLTISNTDSGWGDAYTPTQYEIKAYFMGWKMWDGATKANPYNGIGTKNWYPVTRIADAYDVQYNRTTLPTDQAPNKDGYAPYQLLYRLAKETIEPVVTEGSLLLSEGDNMVEVGTGIVLRERANPYYHASQNRYYINNLNFGTSLLNFKSSSIIAVYKDSTDDATWHVDATPGGGANLVQAYADTWNYDQAASYSVTYTKLDKSPIQPISGSLAANEKAQISDLTVGVAEALQRVSVVEQKKAEKDAPGWLSPTLLNGWTNADTSYTQVGYTKDGAGVVHLRGMITGGVNNATVARLPRTYRPSKYTRKSVPVALAGGIESAILVITPTGEMEITYQNTPIWVEIDVSFLAEQ</sequence>
<organism evidence="1 2">
    <name type="scientific">Paenibacillus brevis</name>
    <dbReference type="NCBI Taxonomy" id="2841508"/>
    <lineage>
        <taxon>Bacteria</taxon>
        <taxon>Bacillati</taxon>
        <taxon>Bacillota</taxon>
        <taxon>Bacilli</taxon>
        <taxon>Bacillales</taxon>
        <taxon>Paenibacillaceae</taxon>
        <taxon>Paenibacillus</taxon>
    </lineage>
</organism>
<keyword evidence="2" id="KW-1185">Reference proteome</keyword>
<name>A0ABS6FSQ1_9BACL</name>
<dbReference type="Proteomes" id="UP000743001">
    <property type="component" value="Unassembled WGS sequence"/>
</dbReference>
<dbReference type="EMBL" id="JAHLQJ010000013">
    <property type="protein sequence ID" value="MBU5673253.1"/>
    <property type="molecule type" value="Genomic_DNA"/>
</dbReference>
<evidence type="ECO:0000313" key="1">
    <source>
        <dbReference type="EMBL" id="MBU5673253.1"/>
    </source>
</evidence>
<reference evidence="1 2" key="1">
    <citation type="submission" date="2021-06" db="EMBL/GenBank/DDBJ databases">
        <authorList>
            <person name="Sun Q."/>
            <person name="Li D."/>
        </authorList>
    </citation>
    <scope>NUCLEOTIDE SEQUENCE [LARGE SCALE GENOMIC DNA]</scope>
    <source>
        <strain evidence="1 2">MSJ-6</strain>
    </source>
</reference>
<gene>
    <name evidence="1" type="ORF">KQJ23_15600</name>
</gene>
<evidence type="ECO:0000313" key="2">
    <source>
        <dbReference type="Proteomes" id="UP000743001"/>
    </source>
</evidence>
<comment type="caution">
    <text evidence="1">The sequence shown here is derived from an EMBL/GenBank/DDBJ whole genome shotgun (WGS) entry which is preliminary data.</text>
</comment>
<protein>
    <submittedName>
        <fullName evidence="1">Uncharacterized protein</fullName>
    </submittedName>
</protein>